<accession>A0ABC9QUR4</accession>
<protein>
    <submittedName>
        <fullName evidence="2">Uncharacterized protein</fullName>
    </submittedName>
</protein>
<feature type="transmembrane region" description="Helical" evidence="1">
    <location>
        <begin position="6"/>
        <end position="23"/>
    </location>
</feature>
<keyword evidence="1" id="KW-0812">Transmembrane</keyword>
<evidence type="ECO:0000256" key="1">
    <source>
        <dbReference type="SAM" id="Phobius"/>
    </source>
</evidence>
<name>A0ABC9QUR4_BACMY</name>
<proteinExistence type="predicted"/>
<dbReference type="EMBL" id="AHEV01000052">
    <property type="protein sequence ID" value="EJR29621.1"/>
    <property type="molecule type" value="Genomic_DNA"/>
</dbReference>
<organism evidence="2 3">
    <name type="scientific">Bacillus mycoides</name>
    <dbReference type="NCBI Taxonomy" id="1405"/>
    <lineage>
        <taxon>Bacteria</taxon>
        <taxon>Bacillati</taxon>
        <taxon>Bacillota</taxon>
        <taxon>Bacilli</taxon>
        <taxon>Bacillales</taxon>
        <taxon>Bacillaceae</taxon>
        <taxon>Bacillus</taxon>
        <taxon>Bacillus cereus group</taxon>
    </lineage>
</organism>
<gene>
    <name evidence="2" type="ORF">III_05837</name>
</gene>
<comment type="caution">
    <text evidence="2">The sequence shown here is derived from an EMBL/GenBank/DDBJ whole genome shotgun (WGS) entry which is preliminary data.</text>
</comment>
<sequence length="38" mass="4574">MIPYIIGFIIISLVAIRLNMKYYKLRGNPRDFVMKKKE</sequence>
<evidence type="ECO:0000313" key="2">
    <source>
        <dbReference type="EMBL" id="EJR29621.1"/>
    </source>
</evidence>
<keyword evidence="1" id="KW-0472">Membrane</keyword>
<dbReference type="Proteomes" id="UP000006976">
    <property type="component" value="Unassembled WGS sequence"/>
</dbReference>
<dbReference type="AlphaFoldDB" id="A0ABC9QUR4"/>
<evidence type="ECO:0000313" key="3">
    <source>
        <dbReference type="Proteomes" id="UP000006976"/>
    </source>
</evidence>
<keyword evidence="1" id="KW-1133">Transmembrane helix</keyword>
<reference evidence="2 3" key="1">
    <citation type="submission" date="2012-04" db="EMBL/GenBank/DDBJ databases">
        <title>The Genome Sequence of Bacillus cereus VD078.</title>
        <authorList>
            <consortium name="The Broad Institute Genome Sequencing Platform"/>
            <consortium name="The Broad Institute Genome Sequencing Center for Infectious Disease"/>
            <person name="Feldgarden M."/>
            <person name="Van der Auwera G.A."/>
            <person name="Mahillon J."/>
            <person name="Duprez V."/>
            <person name="Timmery S."/>
            <person name="Mattelet C."/>
            <person name="Dierick K."/>
            <person name="Sun M."/>
            <person name="Yu Z."/>
            <person name="Zhu L."/>
            <person name="Hu X."/>
            <person name="Shank E.B."/>
            <person name="Swiecicka I."/>
            <person name="Hansen B.M."/>
            <person name="Andrup L."/>
            <person name="Young S.K."/>
            <person name="Zeng Q."/>
            <person name="Gargeya S."/>
            <person name="Fitzgerald M."/>
            <person name="Haas B."/>
            <person name="Abouelleil A."/>
            <person name="Alvarado L."/>
            <person name="Arachchi H.M."/>
            <person name="Berlin A."/>
            <person name="Chapman S.B."/>
            <person name="Goldberg J."/>
            <person name="Griggs A."/>
            <person name="Gujja S."/>
            <person name="Hansen M."/>
            <person name="Howarth C."/>
            <person name="Imamovic A."/>
            <person name="Larimer J."/>
            <person name="McCowen C."/>
            <person name="Montmayeur A."/>
            <person name="Murphy C."/>
            <person name="Neiman D."/>
            <person name="Pearson M."/>
            <person name="Priest M."/>
            <person name="Roberts A."/>
            <person name="Saif S."/>
            <person name="Shea T."/>
            <person name="Sisk P."/>
            <person name="Sykes S."/>
            <person name="Wortman J."/>
            <person name="Nusbaum C."/>
            <person name="Birren B."/>
        </authorList>
    </citation>
    <scope>NUCLEOTIDE SEQUENCE [LARGE SCALE GENOMIC DNA]</scope>
    <source>
        <strain evidence="2 3">VD078</strain>
    </source>
</reference>